<dbReference type="InterPro" id="IPR000838">
    <property type="entry name" value="RNA_pol_sigma70_ECF_CS"/>
</dbReference>
<dbReference type="GO" id="GO:0016987">
    <property type="term" value="F:sigma factor activity"/>
    <property type="evidence" value="ECO:0007669"/>
    <property type="project" value="UniProtKB-KW"/>
</dbReference>
<proteinExistence type="inferred from homology"/>
<keyword evidence="12" id="KW-1185">Reference proteome</keyword>
<dbReference type="InterPro" id="IPR014284">
    <property type="entry name" value="RNA_pol_sigma-70_dom"/>
</dbReference>
<keyword evidence="4 7" id="KW-0731">Sigma factor</keyword>
<dbReference type="SUPFAM" id="SSF88659">
    <property type="entry name" value="Sigma3 and sigma4 domains of RNA polymerase sigma factors"/>
    <property type="match status" value="1"/>
</dbReference>
<dbReference type="RefSeq" id="WP_203766169.1">
    <property type="nucleotide sequence ID" value="NZ_BAAAYJ010000116.1"/>
</dbReference>
<gene>
    <name evidence="11" type="primary">rpoE_7</name>
    <name evidence="11" type="ORF">Ani05nite_14330</name>
</gene>
<dbReference type="SUPFAM" id="SSF54427">
    <property type="entry name" value="NTF2-like"/>
    <property type="match status" value="1"/>
</dbReference>
<dbReference type="NCBIfam" id="NF006089">
    <property type="entry name" value="PRK08241.1"/>
    <property type="match status" value="1"/>
</dbReference>
<comment type="subunit">
    <text evidence="2">Interacts transiently with the RNA polymerase catalytic core formed by RpoA, RpoB, RpoC and RpoZ (2 alpha, 1 beta, 1 beta' and 1 omega subunit) to form the RNA polymerase holoenzyme that can initiate transcription.</text>
</comment>
<dbReference type="InterPro" id="IPR013325">
    <property type="entry name" value="RNA_pol_sigma_r2"/>
</dbReference>
<dbReference type="GO" id="GO:0006950">
    <property type="term" value="P:response to stress"/>
    <property type="evidence" value="ECO:0007669"/>
    <property type="project" value="UniProtKB-ARBA"/>
</dbReference>
<dbReference type="CDD" id="cd06171">
    <property type="entry name" value="Sigma70_r4"/>
    <property type="match status" value="1"/>
</dbReference>
<dbReference type="SUPFAM" id="SSF88946">
    <property type="entry name" value="Sigma2 domain of RNA polymerase sigma factors"/>
    <property type="match status" value="1"/>
</dbReference>
<keyword evidence="6 7" id="KW-0804">Transcription</keyword>
<accession>A0A919MFU3</accession>
<dbReference type="InterPro" id="IPR014305">
    <property type="entry name" value="RNA_pol_sigma-G_actinobac"/>
</dbReference>
<dbReference type="InterPro" id="IPR032710">
    <property type="entry name" value="NTF2-like_dom_sf"/>
</dbReference>
<dbReference type="Gene3D" id="1.10.10.10">
    <property type="entry name" value="Winged helix-like DNA-binding domain superfamily/Winged helix DNA-binding domain"/>
    <property type="match status" value="1"/>
</dbReference>
<evidence type="ECO:0000259" key="9">
    <source>
        <dbReference type="Pfam" id="PF08281"/>
    </source>
</evidence>
<dbReference type="InterPro" id="IPR037401">
    <property type="entry name" value="SnoaL-like"/>
</dbReference>
<evidence type="ECO:0000256" key="5">
    <source>
        <dbReference type="ARBA" id="ARBA00023125"/>
    </source>
</evidence>
<dbReference type="Pfam" id="PF08281">
    <property type="entry name" value="Sigma70_r4_2"/>
    <property type="match status" value="1"/>
</dbReference>
<dbReference type="InterPro" id="IPR013249">
    <property type="entry name" value="RNA_pol_sigma70_r4_t2"/>
</dbReference>
<sequence length="303" mass="33516">MGVEFEALTAPYRRELLAHCYRMSGSAHDAEDLVQETLLRAWRAFGTYDESRASLRTWLYRIATNACLTALRGRARRPLPSGLVAALEDPDAPMTPAREVPWLQPWRTDPADVVAARSRLRLAFVAALQFLPPRQRAILLLRDVLEFPAAEVAATLGTSTAAVNSGLQRARARMGETREEDLRPPADPAVIDRYVAAFESADLDALRRLLVADVVLEMPPVLNWYVGAEAYASFIARVWTMRGTDWHMLPMEANCQPAVAAYAGGRAHTVQVFEVAGEAIARTVVFQDESLFSAFGLPLNWPG</sequence>
<dbReference type="GO" id="GO:0006352">
    <property type="term" value="P:DNA-templated transcription initiation"/>
    <property type="evidence" value="ECO:0007669"/>
    <property type="project" value="InterPro"/>
</dbReference>
<evidence type="ECO:0000313" key="11">
    <source>
        <dbReference type="EMBL" id="GIE47899.1"/>
    </source>
</evidence>
<dbReference type="InterPro" id="IPR007627">
    <property type="entry name" value="RNA_pol_sigma70_r2"/>
</dbReference>
<dbReference type="Gene3D" id="1.10.1740.10">
    <property type="match status" value="1"/>
</dbReference>
<organism evidence="11 12">
    <name type="scientific">Actinoplanes nipponensis</name>
    <dbReference type="NCBI Taxonomy" id="135950"/>
    <lineage>
        <taxon>Bacteria</taxon>
        <taxon>Bacillati</taxon>
        <taxon>Actinomycetota</taxon>
        <taxon>Actinomycetes</taxon>
        <taxon>Micromonosporales</taxon>
        <taxon>Micromonosporaceae</taxon>
        <taxon>Actinoplanes</taxon>
    </lineage>
</organism>
<feature type="domain" description="RNA polymerase sigma factor 70 region 4 type 2" evidence="9">
    <location>
        <begin position="122"/>
        <end position="174"/>
    </location>
</feature>
<evidence type="ECO:0000259" key="10">
    <source>
        <dbReference type="Pfam" id="PF12680"/>
    </source>
</evidence>
<keyword evidence="3 7" id="KW-0805">Transcription regulation</keyword>
<comment type="similarity">
    <text evidence="1 7">Belongs to the sigma-70 factor family. ECF subfamily.</text>
</comment>
<dbReference type="Pfam" id="PF04542">
    <property type="entry name" value="Sigma70_r2"/>
    <property type="match status" value="1"/>
</dbReference>
<evidence type="ECO:0000256" key="4">
    <source>
        <dbReference type="ARBA" id="ARBA00023082"/>
    </source>
</evidence>
<dbReference type="InterPro" id="IPR013324">
    <property type="entry name" value="RNA_pol_sigma_r3/r4-like"/>
</dbReference>
<feature type="domain" description="RNA polymerase sigma-70 region 2" evidence="8">
    <location>
        <begin position="11"/>
        <end position="77"/>
    </location>
</feature>
<dbReference type="Proteomes" id="UP000647172">
    <property type="component" value="Unassembled WGS sequence"/>
</dbReference>
<evidence type="ECO:0000256" key="1">
    <source>
        <dbReference type="ARBA" id="ARBA00010641"/>
    </source>
</evidence>
<dbReference type="EMBL" id="BOMQ01000017">
    <property type="protein sequence ID" value="GIE47899.1"/>
    <property type="molecule type" value="Genomic_DNA"/>
</dbReference>
<dbReference type="PROSITE" id="PS01063">
    <property type="entry name" value="SIGMA70_ECF"/>
    <property type="match status" value="1"/>
</dbReference>
<feature type="domain" description="SnoaL-like" evidence="10">
    <location>
        <begin position="192"/>
        <end position="264"/>
    </location>
</feature>
<evidence type="ECO:0000259" key="8">
    <source>
        <dbReference type="Pfam" id="PF04542"/>
    </source>
</evidence>
<comment type="caution">
    <text evidence="11">The sequence shown here is derived from an EMBL/GenBank/DDBJ whole genome shotgun (WGS) entry which is preliminary data.</text>
</comment>
<reference evidence="11" key="1">
    <citation type="submission" date="2021-01" db="EMBL/GenBank/DDBJ databases">
        <title>Whole genome shotgun sequence of Actinoplanes nipponensis NBRC 14063.</title>
        <authorList>
            <person name="Komaki H."/>
            <person name="Tamura T."/>
        </authorList>
    </citation>
    <scope>NUCLEOTIDE SEQUENCE</scope>
    <source>
        <strain evidence="11">NBRC 14063</strain>
    </source>
</reference>
<dbReference type="PANTHER" id="PTHR43133:SF65">
    <property type="entry name" value="ECF RNA POLYMERASE SIGMA FACTOR SIGG"/>
    <property type="match status" value="1"/>
</dbReference>
<dbReference type="NCBIfam" id="TIGR02960">
    <property type="entry name" value="SigX5"/>
    <property type="match status" value="1"/>
</dbReference>
<dbReference type="PANTHER" id="PTHR43133">
    <property type="entry name" value="RNA POLYMERASE ECF-TYPE SIGMA FACTO"/>
    <property type="match status" value="1"/>
</dbReference>
<protein>
    <recommendedName>
        <fullName evidence="7">RNA polymerase sigma factor</fullName>
    </recommendedName>
</protein>
<dbReference type="Gene3D" id="3.10.450.50">
    <property type="match status" value="1"/>
</dbReference>
<evidence type="ECO:0000256" key="7">
    <source>
        <dbReference type="RuleBase" id="RU000716"/>
    </source>
</evidence>
<name>A0A919MFU3_9ACTN</name>
<dbReference type="InterPro" id="IPR036388">
    <property type="entry name" value="WH-like_DNA-bd_sf"/>
</dbReference>
<dbReference type="InterPro" id="IPR039425">
    <property type="entry name" value="RNA_pol_sigma-70-like"/>
</dbReference>
<evidence type="ECO:0000256" key="2">
    <source>
        <dbReference type="ARBA" id="ARBA00011344"/>
    </source>
</evidence>
<dbReference type="NCBIfam" id="TIGR02937">
    <property type="entry name" value="sigma70-ECF"/>
    <property type="match status" value="1"/>
</dbReference>
<dbReference type="Pfam" id="PF12680">
    <property type="entry name" value="SnoaL_2"/>
    <property type="match status" value="1"/>
</dbReference>
<evidence type="ECO:0000256" key="3">
    <source>
        <dbReference type="ARBA" id="ARBA00023015"/>
    </source>
</evidence>
<dbReference type="GO" id="GO:0003677">
    <property type="term" value="F:DNA binding"/>
    <property type="evidence" value="ECO:0007669"/>
    <property type="project" value="UniProtKB-KW"/>
</dbReference>
<keyword evidence="5 7" id="KW-0238">DNA-binding</keyword>
<evidence type="ECO:0000256" key="6">
    <source>
        <dbReference type="ARBA" id="ARBA00023163"/>
    </source>
</evidence>
<dbReference type="AlphaFoldDB" id="A0A919MFU3"/>
<evidence type="ECO:0000313" key="12">
    <source>
        <dbReference type="Proteomes" id="UP000647172"/>
    </source>
</evidence>